<dbReference type="Proteomes" id="UP000502677">
    <property type="component" value="Chromosome"/>
</dbReference>
<protein>
    <submittedName>
        <fullName evidence="2">Transporter</fullName>
    </submittedName>
</protein>
<reference evidence="2 3" key="1">
    <citation type="submission" date="2020-03" db="EMBL/GenBank/DDBJ databases">
        <title>Leucobacter sp. nov., isolated from beetles.</title>
        <authorList>
            <person name="Hyun D.-W."/>
            <person name="Bae J.-W."/>
        </authorList>
    </citation>
    <scope>NUCLEOTIDE SEQUENCE [LARGE SCALE GENOMIC DNA]</scope>
    <source>
        <strain evidence="2 3">HDW9C</strain>
    </source>
</reference>
<feature type="transmembrane region" description="Helical" evidence="1">
    <location>
        <begin position="474"/>
        <end position="499"/>
    </location>
</feature>
<keyword evidence="1" id="KW-0472">Membrane</keyword>
<organism evidence="2 3">
    <name type="scientific">Leucobacter viscericola</name>
    <dbReference type="NCBI Taxonomy" id="2714935"/>
    <lineage>
        <taxon>Bacteria</taxon>
        <taxon>Bacillati</taxon>
        <taxon>Actinomycetota</taxon>
        <taxon>Actinomycetes</taxon>
        <taxon>Micrococcales</taxon>
        <taxon>Microbacteriaceae</taxon>
        <taxon>Leucobacter</taxon>
    </lineage>
</organism>
<feature type="transmembrane region" description="Helical" evidence="1">
    <location>
        <begin position="432"/>
        <end position="453"/>
    </location>
</feature>
<keyword evidence="1" id="KW-1133">Transmembrane helix</keyword>
<keyword evidence="3" id="KW-1185">Reference proteome</keyword>
<accession>A0A6G7XCN5</accession>
<keyword evidence="1" id="KW-0812">Transmembrane</keyword>
<feature type="transmembrane region" description="Helical" evidence="1">
    <location>
        <begin position="125"/>
        <end position="155"/>
    </location>
</feature>
<feature type="transmembrane region" description="Helical" evidence="1">
    <location>
        <begin position="161"/>
        <end position="186"/>
    </location>
</feature>
<feature type="transmembrane region" description="Helical" evidence="1">
    <location>
        <begin position="84"/>
        <end position="104"/>
    </location>
</feature>
<gene>
    <name evidence="2" type="ORF">G7068_03460</name>
</gene>
<dbReference type="KEGG" id="lvi:G7068_03460"/>
<name>A0A6G7XCN5_9MICO</name>
<dbReference type="AlphaFoldDB" id="A0A6G7XCN5"/>
<feature type="transmembrane region" description="Helical" evidence="1">
    <location>
        <begin position="262"/>
        <end position="287"/>
    </location>
</feature>
<sequence length="548" mass="56790">MAESFLTTAGALAPESQSQARTGALARIRVLVALRFVVMWNTLRRHPWQLVGAILGALYGLGILTSAVFGLIGLTLVPVEVARTVLVLVGVAIVLGWIVGPIVFSGMDRTLDPARLVAIPITPGVQLAGVAAASLFGIPGIVTLLVSAMTAVAWFRSPAAALTAVLLAPVAAITCVLGCQMVVTALSRATASRRFREVIGGLLILLLMMLGPILLSIGDGIARIADRLPAIAEVFSWTPLGAVWAVPAEVASANWLPAAAKFVIAIATVLVLGIAWRALFLASLGTVGSGSRATARSGTGWFGKFPDTPRGAIAARAFTYWLRDPRYLQSLMVVFVMPVVLGFVSGPTGAAILLPGSTIAVAVLLSLSTFTDISYDGTAFSTHVLRGVRGIDDRLGRIWANAIVAVPLILIVAVVTTAIVDRFDQLPTLLGLTAAVTLGGFGVASVCSALFVMPVPQSGENPFTSKPGAGMLSMLGMAGSYGSLTLLSLPAIGFAIAAGITEEPWLAWTTLAVGLVGGAVVFVIGIRWGAAIFDRRAPDLYARVVAQG</sequence>
<feature type="transmembrane region" description="Helical" evidence="1">
    <location>
        <begin position="398"/>
        <end position="420"/>
    </location>
</feature>
<evidence type="ECO:0000313" key="2">
    <source>
        <dbReference type="EMBL" id="QIK62370.1"/>
    </source>
</evidence>
<feature type="transmembrane region" description="Helical" evidence="1">
    <location>
        <begin position="50"/>
        <end position="72"/>
    </location>
</feature>
<feature type="transmembrane region" description="Helical" evidence="1">
    <location>
        <begin position="505"/>
        <end position="526"/>
    </location>
</feature>
<proteinExistence type="predicted"/>
<evidence type="ECO:0000256" key="1">
    <source>
        <dbReference type="SAM" id="Phobius"/>
    </source>
</evidence>
<dbReference type="EMBL" id="CP049863">
    <property type="protein sequence ID" value="QIK62370.1"/>
    <property type="molecule type" value="Genomic_DNA"/>
</dbReference>
<evidence type="ECO:0000313" key="3">
    <source>
        <dbReference type="Proteomes" id="UP000502677"/>
    </source>
</evidence>
<feature type="transmembrane region" description="Helical" evidence="1">
    <location>
        <begin position="198"/>
        <end position="218"/>
    </location>
</feature>
<dbReference type="RefSeq" id="WP_166288916.1">
    <property type="nucleotide sequence ID" value="NZ_CP049863.1"/>
</dbReference>
<feature type="transmembrane region" description="Helical" evidence="1">
    <location>
        <begin position="331"/>
        <end position="353"/>
    </location>
</feature>
<feature type="transmembrane region" description="Helical" evidence="1">
    <location>
        <begin position="359"/>
        <end position="377"/>
    </location>
</feature>